<comment type="caution">
    <text evidence="1">The sequence shown here is derived from an EMBL/GenBank/DDBJ whole genome shotgun (WGS) entry which is preliminary data.</text>
</comment>
<evidence type="ECO:0000313" key="2">
    <source>
        <dbReference type="Proteomes" id="UP000276133"/>
    </source>
</evidence>
<reference evidence="1 2" key="1">
    <citation type="journal article" date="2018" name="Sci. Rep.">
        <title>Genomic signatures of local adaptation to the degree of environmental predictability in rotifers.</title>
        <authorList>
            <person name="Franch-Gras L."/>
            <person name="Hahn C."/>
            <person name="Garcia-Roger E.M."/>
            <person name="Carmona M.J."/>
            <person name="Serra M."/>
            <person name="Gomez A."/>
        </authorList>
    </citation>
    <scope>NUCLEOTIDE SEQUENCE [LARGE SCALE GENOMIC DNA]</scope>
    <source>
        <strain evidence="1">HYR1</strain>
    </source>
</reference>
<sequence>MIIFLEQIFYKFYSLSLSLKTKKIEKRQKQFEKVISGATCLKFEQFRKERTNRKHASYDDTKLKILYKIKNDIKLKIYTIKKYLDQKIIFISSKNINKKNY</sequence>
<dbReference type="AlphaFoldDB" id="A0A3M7QNB1"/>
<organism evidence="1 2">
    <name type="scientific">Brachionus plicatilis</name>
    <name type="common">Marine rotifer</name>
    <name type="synonym">Brachionus muelleri</name>
    <dbReference type="NCBI Taxonomy" id="10195"/>
    <lineage>
        <taxon>Eukaryota</taxon>
        <taxon>Metazoa</taxon>
        <taxon>Spiralia</taxon>
        <taxon>Gnathifera</taxon>
        <taxon>Rotifera</taxon>
        <taxon>Eurotatoria</taxon>
        <taxon>Monogononta</taxon>
        <taxon>Pseudotrocha</taxon>
        <taxon>Ploima</taxon>
        <taxon>Brachionidae</taxon>
        <taxon>Brachionus</taxon>
    </lineage>
</organism>
<proteinExistence type="predicted"/>
<accession>A0A3M7QNB1</accession>
<gene>
    <name evidence="1" type="ORF">BpHYR1_016673</name>
</gene>
<evidence type="ECO:0000313" key="1">
    <source>
        <dbReference type="EMBL" id="RNA12475.1"/>
    </source>
</evidence>
<protein>
    <submittedName>
        <fullName evidence="1">Uncharacterized protein</fullName>
    </submittedName>
</protein>
<name>A0A3M7QNB1_BRAPC</name>
<dbReference type="EMBL" id="REGN01005682">
    <property type="protein sequence ID" value="RNA12475.1"/>
    <property type="molecule type" value="Genomic_DNA"/>
</dbReference>
<keyword evidence="2" id="KW-1185">Reference proteome</keyword>
<dbReference type="Proteomes" id="UP000276133">
    <property type="component" value="Unassembled WGS sequence"/>
</dbReference>